<dbReference type="PANTHER" id="PTHR43289:SF6">
    <property type="entry name" value="SERINE_THREONINE-PROTEIN KINASE NEKL-3"/>
    <property type="match status" value="1"/>
</dbReference>
<protein>
    <recommendedName>
        <fullName evidence="1">non-specific serine/threonine protein kinase</fullName>
        <ecNumber evidence="1">2.7.11.1</ecNumber>
    </recommendedName>
</protein>
<keyword evidence="9" id="KW-0812">Transmembrane</keyword>
<evidence type="ECO:0000256" key="7">
    <source>
        <dbReference type="PROSITE-ProRule" id="PRU10141"/>
    </source>
</evidence>
<keyword evidence="9" id="KW-0472">Membrane</keyword>
<dbReference type="CDD" id="cd14014">
    <property type="entry name" value="STKc_PknB_like"/>
    <property type="match status" value="1"/>
</dbReference>
<keyword evidence="3" id="KW-0808">Transferase</keyword>
<dbReference type="PROSITE" id="PS50011">
    <property type="entry name" value="PROTEIN_KINASE_DOM"/>
    <property type="match status" value="1"/>
</dbReference>
<evidence type="ECO:0000256" key="3">
    <source>
        <dbReference type="ARBA" id="ARBA00022679"/>
    </source>
</evidence>
<evidence type="ECO:0000256" key="4">
    <source>
        <dbReference type="ARBA" id="ARBA00022741"/>
    </source>
</evidence>
<proteinExistence type="predicted"/>
<dbReference type="RefSeq" id="WP_387719787.1">
    <property type="nucleotide sequence ID" value="NZ_JBIAPI010000005.1"/>
</dbReference>
<evidence type="ECO:0000256" key="6">
    <source>
        <dbReference type="ARBA" id="ARBA00022840"/>
    </source>
</evidence>
<evidence type="ECO:0000313" key="12">
    <source>
        <dbReference type="Proteomes" id="UP001601948"/>
    </source>
</evidence>
<dbReference type="Gene3D" id="1.10.510.10">
    <property type="entry name" value="Transferase(Phosphotransferase) domain 1"/>
    <property type="match status" value="1"/>
</dbReference>
<dbReference type="GO" id="GO:0004674">
    <property type="term" value="F:protein serine/threonine kinase activity"/>
    <property type="evidence" value="ECO:0007669"/>
    <property type="project" value="UniProtKB-KW"/>
</dbReference>
<dbReference type="SMART" id="SM00220">
    <property type="entry name" value="S_TKc"/>
    <property type="match status" value="1"/>
</dbReference>
<dbReference type="Pfam" id="PF00069">
    <property type="entry name" value="Pkinase"/>
    <property type="match status" value="1"/>
</dbReference>
<keyword evidence="4 7" id="KW-0547">Nucleotide-binding</keyword>
<dbReference type="PROSITE" id="PS00108">
    <property type="entry name" value="PROTEIN_KINASE_ST"/>
    <property type="match status" value="1"/>
</dbReference>
<gene>
    <name evidence="11" type="ORF">ACFYV7_21385</name>
</gene>
<dbReference type="EC" id="2.7.11.1" evidence="1"/>
<dbReference type="Gene3D" id="3.30.200.20">
    <property type="entry name" value="Phosphorylase Kinase, domain 1"/>
    <property type="match status" value="1"/>
</dbReference>
<dbReference type="InterPro" id="IPR000719">
    <property type="entry name" value="Prot_kinase_dom"/>
</dbReference>
<keyword evidence="5 11" id="KW-0418">Kinase</keyword>
<feature type="binding site" evidence="7">
    <location>
        <position position="41"/>
    </location>
    <ligand>
        <name>ATP</name>
        <dbReference type="ChEBI" id="CHEBI:30616"/>
    </ligand>
</feature>
<dbReference type="EMBL" id="JBIAPI010000005">
    <property type="protein sequence ID" value="MFF3225361.1"/>
    <property type="molecule type" value="Genomic_DNA"/>
</dbReference>
<dbReference type="SUPFAM" id="SSF56112">
    <property type="entry name" value="Protein kinase-like (PK-like)"/>
    <property type="match status" value="1"/>
</dbReference>
<feature type="transmembrane region" description="Helical" evidence="9">
    <location>
        <begin position="442"/>
        <end position="462"/>
    </location>
</feature>
<evidence type="ECO:0000256" key="9">
    <source>
        <dbReference type="SAM" id="Phobius"/>
    </source>
</evidence>
<dbReference type="InterPro" id="IPR008271">
    <property type="entry name" value="Ser/Thr_kinase_AS"/>
</dbReference>
<evidence type="ECO:0000259" key="10">
    <source>
        <dbReference type="PROSITE" id="PS50011"/>
    </source>
</evidence>
<evidence type="ECO:0000313" key="11">
    <source>
        <dbReference type="EMBL" id="MFF3225361.1"/>
    </source>
</evidence>
<keyword evidence="2 11" id="KW-0723">Serine/threonine-protein kinase</keyword>
<feature type="domain" description="Protein kinase" evidence="10">
    <location>
        <begin position="12"/>
        <end position="276"/>
    </location>
</feature>
<evidence type="ECO:0000256" key="1">
    <source>
        <dbReference type="ARBA" id="ARBA00012513"/>
    </source>
</evidence>
<dbReference type="Proteomes" id="UP001601948">
    <property type="component" value="Unassembled WGS sequence"/>
</dbReference>
<comment type="caution">
    <text evidence="11">The sequence shown here is derived from an EMBL/GenBank/DDBJ whole genome shotgun (WGS) entry which is preliminary data.</text>
</comment>
<evidence type="ECO:0000256" key="8">
    <source>
        <dbReference type="SAM" id="MobiDB-lite"/>
    </source>
</evidence>
<organism evidence="11 12">
    <name type="scientific">Nocardia suismassiliense</name>
    <dbReference type="NCBI Taxonomy" id="2077092"/>
    <lineage>
        <taxon>Bacteria</taxon>
        <taxon>Bacillati</taxon>
        <taxon>Actinomycetota</taxon>
        <taxon>Actinomycetes</taxon>
        <taxon>Mycobacteriales</taxon>
        <taxon>Nocardiaceae</taxon>
        <taxon>Nocardia</taxon>
    </lineage>
</organism>
<evidence type="ECO:0000256" key="2">
    <source>
        <dbReference type="ARBA" id="ARBA00022527"/>
    </source>
</evidence>
<dbReference type="PROSITE" id="PS00107">
    <property type="entry name" value="PROTEIN_KINASE_ATP"/>
    <property type="match status" value="1"/>
</dbReference>
<keyword evidence="6 7" id="KW-0067">ATP-binding</keyword>
<evidence type="ECO:0000256" key="5">
    <source>
        <dbReference type="ARBA" id="ARBA00022777"/>
    </source>
</evidence>
<feature type="region of interest" description="Disordered" evidence="8">
    <location>
        <begin position="361"/>
        <end position="418"/>
    </location>
</feature>
<name>A0ABW6QVT6_9NOCA</name>
<dbReference type="InterPro" id="IPR011009">
    <property type="entry name" value="Kinase-like_dom_sf"/>
</dbReference>
<reference evidence="11 12" key="1">
    <citation type="submission" date="2024-10" db="EMBL/GenBank/DDBJ databases">
        <title>The Natural Products Discovery Center: Release of the First 8490 Sequenced Strains for Exploring Actinobacteria Biosynthetic Diversity.</title>
        <authorList>
            <person name="Kalkreuter E."/>
            <person name="Kautsar S.A."/>
            <person name="Yang D."/>
            <person name="Bader C.D."/>
            <person name="Teijaro C.N."/>
            <person name="Fluegel L."/>
            <person name="Davis C.M."/>
            <person name="Simpson J.R."/>
            <person name="Lauterbach L."/>
            <person name="Steele A.D."/>
            <person name="Gui C."/>
            <person name="Meng S."/>
            <person name="Li G."/>
            <person name="Viehrig K."/>
            <person name="Ye F."/>
            <person name="Su P."/>
            <person name="Kiefer A.F."/>
            <person name="Nichols A."/>
            <person name="Cepeda A.J."/>
            <person name="Yan W."/>
            <person name="Fan B."/>
            <person name="Jiang Y."/>
            <person name="Adhikari A."/>
            <person name="Zheng C.-J."/>
            <person name="Schuster L."/>
            <person name="Cowan T.M."/>
            <person name="Smanski M.J."/>
            <person name="Chevrette M.G."/>
            <person name="De Carvalho L.P.S."/>
            <person name="Shen B."/>
        </authorList>
    </citation>
    <scope>NUCLEOTIDE SEQUENCE [LARGE SCALE GENOMIC DNA]</scope>
    <source>
        <strain evidence="11 12">NPDC003040</strain>
    </source>
</reference>
<keyword evidence="9" id="KW-1133">Transmembrane helix</keyword>
<accession>A0ABW6QVT6</accession>
<dbReference type="PANTHER" id="PTHR43289">
    <property type="entry name" value="MITOGEN-ACTIVATED PROTEIN KINASE KINASE KINASE 20-RELATED"/>
    <property type="match status" value="1"/>
</dbReference>
<keyword evidence="12" id="KW-1185">Reference proteome</keyword>
<sequence length="655" mass="68980">MLLTSGEVFAGFTIEKLLGQGGMGSVYLARHPRLPRQTALKLLNRELFTDTEVRARFEREADLAAQLDHPNIVAVYDRGTEDDQLWISMQYVDGIDAATVTPQKLPPERAVQIIEGVAGALDYAHGMGVLHRDVKPANIMLARSSGGHRERVFLTDFGIARLREDSTHLTQTGMFTATLAYASPEQMTGAHLDHRSDQYSLACALYWLLTGVAPFDAPAPADIIRGHLQLPPPSASALRAGLPPALDAVIAVAMAKRPDQRFASCLDFATAAKQALAGQLPQLPTAVQYTAPPAPTVLAQPPSQMAPPSYAAPLAGSAPTYAAPQYTSGSVAGQQFPSAGTGYSVPPQHSVAGQSFTPASQVGVGYSPPDSAAGQTFPPVSRASGGYPPNSIADQSFPPAGQAGGGYPPNSGAGQAFPPMGYGPAGAAQGFPAPQARRSNTGLIAVIALIVVVVLVVAGVVLTKLLDSDSADPLDVGKPPAADTSADASLVAKAFPKILPQGVDTQYGIGTGKGYHDKTCFLDTAKAGEKISSDDDVPAFPKWETGWNCWGVPIAEPDFIVVAFKTPEDAKAAVRDLPSNTKATERNGGKSYTTYRWQKAGGGFPDGFLVVSFESDPARSNYLFFAKVTLTDSQPESGFGMTQQKFKTWFTGLPL</sequence>
<dbReference type="InterPro" id="IPR017441">
    <property type="entry name" value="Protein_kinase_ATP_BS"/>
</dbReference>